<evidence type="ECO:0000313" key="4">
    <source>
        <dbReference type="Proteomes" id="UP000187283"/>
    </source>
</evidence>
<feature type="compositionally biased region" description="Basic and acidic residues" evidence="1">
    <location>
        <begin position="220"/>
        <end position="242"/>
    </location>
</feature>
<gene>
    <name evidence="3" type="ORF">AYI70_g8229</name>
</gene>
<dbReference type="OrthoDB" id="5585044at2759"/>
<keyword evidence="2" id="KW-0472">Membrane</keyword>
<dbReference type="Proteomes" id="UP000187283">
    <property type="component" value="Unassembled WGS sequence"/>
</dbReference>
<feature type="compositionally biased region" description="Low complexity" evidence="1">
    <location>
        <begin position="201"/>
        <end position="219"/>
    </location>
</feature>
<keyword evidence="2" id="KW-1133">Transmembrane helix</keyword>
<accession>A0A1R1XH29</accession>
<keyword evidence="4" id="KW-1185">Reference proteome</keyword>
<reference evidence="3 4" key="1">
    <citation type="submission" date="2017-01" db="EMBL/GenBank/DDBJ databases">
        <authorList>
            <person name="Mah S.A."/>
            <person name="Swanson W.J."/>
            <person name="Moy G.W."/>
            <person name="Vacquier V.D."/>
        </authorList>
    </citation>
    <scope>NUCLEOTIDE SEQUENCE [LARGE SCALE GENOMIC DNA]</scope>
    <source>
        <strain evidence="3 4">GSMNP</strain>
    </source>
</reference>
<feature type="region of interest" description="Disordered" evidence="1">
    <location>
        <begin position="194"/>
        <end position="242"/>
    </location>
</feature>
<feature type="compositionally biased region" description="Polar residues" evidence="1">
    <location>
        <begin position="122"/>
        <end position="148"/>
    </location>
</feature>
<evidence type="ECO:0000256" key="1">
    <source>
        <dbReference type="SAM" id="MobiDB-lite"/>
    </source>
</evidence>
<keyword evidence="2" id="KW-0812">Transmembrane</keyword>
<evidence type="ECO:0000313" key="3">
    <source>
        <dbReference type="EMBL" id="OMJ13903.1"/>
    </source>
</evidence>
<comment type="caution">
    <text evidence="3">The sequence shown here is derived from an EMBL/GenBank/DDBJ whole genome shotgun (WGS) entry which is preliminary data.</text>
</comment>
<name>A0A1R1XH29_9FUNG</name>
<feature type="transmembrane region" description="Helical" evidence="2">
    <location>
        <begin position="566"/>
        <end position="585"/>
    </location>
</feature>
<protein>
    <submittedName>
        <fullName evidence="3">Uncharacterized protein</fullName>
    </submittedName>
</protein>
<dbReference type="AlphaFoldDB" id="A0A1R1XH29"/>
<feature type="region of interest" description="Disordered" evidence="1">
    <location>
        <begin position="91"/>
        <end position="148"/>
    </location>
</feature>
<dbReference type="EMBL" id="LSSN01003279">
    <property type="protein sequence ID" value="OMJ13903.1"/>
    <property type="molecule type" value="Genomic_DNA"/>
</dbReference>
<proteinExistence type="predicted"/>
<evidence type="ECO:0000256" key="2">
    <source>
        <dbReference type="SAM" id="Phobius"/>
    </source>
</evidence>
<sequence>MAISFSEANKLNDFGKNYSELAKYSGGQELSNSINHKNLNLNESNDLYKYSDENNQDSFLDKTDNEILDLVNDKDFIEPESFDSNEDITAANDSEKNEMNQDNSGSEGGDNGSPSVEELIKSLNNLRPGSSNGEKNNEGQSEESCGNNGCNKKVVVIKRFIPVPMMNGYNIHYGGQGHVPNFGFGMNQHRGGHEFIDYSNRGKNQHNNNNSNDENNCGNDSHRNENGCNKEKHRHIEPPKREPKYLECDADIVRKIEHMLRRIPNGEDYNSHGSSGCYSSGHFAPLRFHDIEGPLKQLSNAGKTGNTGSMAVAIRSGMGGLQKGPNRVAEFFTVFNDGMRKYAGHMKKQMVKGSGEIRDIYVLRQKMALYARSFYGNEHQLADFIKLLFMHFNCSQAAKSNFAQTLSMMIEYSNSARVRNVSYGYRPLQSSIRRFTDMLNTHYTCQSNRIFDGNGRHIGEVIDSAISGDSGAIYEFVEIIVRSANKNIRLFRNDVLTLIYTSQTYMNLFSTSLYNVFSAITGDPTHLANVIDSTTRGFIRHKRTVRYLLYFYKSYYRLKHVYIGDIIMRFVSSFFVVLCIFWIPFCCCC</sequence>
<organism evidence="3 4">
    <name type="scientific">Smittium culicis</name>
    <dbReference type="NCBI Taxonomy" id="133412"/>
    <lineage>
        <taxon>Eukaryota</taxon>
        <taxon>Fungi</taxon>
        <taxon>Fungi incertae sedis</taxon>
        <taxon>Zoopagomycota</taxon>
        <taxon>Kickxellomycotina</taxon>
        <taxon>Harpellomycetes</taxon>
        <taxon>Harpellales</taxon>
        <taxon>Legeriomycetaceae</taxon>
        <taxon>Smittium</taxon>
    </lineage>
</organism>